<dbReference type="EMBL" id="LR797502">
    <property type="protein sequence ID" value="CAB4221556.1"/>
    <property type="molecule type" value="Genomic_DNA"/>
</dbReference>
<name>A0A6J5T2Y9_9CAUD</name>
<dbReference type="EMBL" id="LR796758">
    <property type="protein sequence ID" value="CAB4163830.1"/>
    <property type="molecule type" value="Genomic_DNA"/>
</dbReference>
<proteinExistence type="predicted"/>
<accession>A0A6J5T2Y9</accession>
<sequence>MNERIRELAEQTFYYGNWEGDGIYTGQLDLEKFAELIVKECIVMADDFECDVNQRGLVDQMKQHFGVK</sequence>
<evidence type="ECO:0000313" key="2">
    <source>
        <dbReference type="EMBL" id="CAB4165487.1"/>
    </source>
</evidence>
<protein>
    <submittedName>
        <fullName evidence="4">Uncharacterized protein</fullName>
    </submittedName>
</protein>
<dbReference type="EMBL" id="LR796776">
    <property type="protein sequence ID" value="CAB4165487.1"/>
    <property type="molecule type" value="Genomic_DNA"/>
</dbReference>
<evidence type="ECO:0000313" key="4">
    <source>
        <dbReference type="EMBL" id="CAB4221556.1"/>
    </source>
</evidence>
<gene>
    <name evidence="3" type="ORF">UFOVP1146_186</name>
    <name evidence="4" type="ORF">UFOVP1638_379</name>
    <name evidence="1" type="ORF">UFOVP812_99</name>
    <name evidence="2" type="ORF">UFOVP818_44</name>
</gene>
<evidence type="ECO:0000313" key="1">
    <source>
        <dbReference type="EMBL" id="CAB4163830.1"/>
    </source>
</evidence>
<reference evidence="4" key="1">
    <citation type="submission" date="2020-05" db="EMBL/GenBank/DDBJ databases">
        <authorList>
            <person name="Chiriac C."/>
            <person name="Salcher M."/>
            <person name="Ghai R."/>
            <person name="Kavagutti S V."/>
        </authorList>
    </citation>
    <scope>NUCLEOTIDE SEQUENCE</scope>
</reference>
<dbReference type="EMBL" id="LR797099">
    <property type="protein sequence ID" value="CAB4186840.1"/>
    <property type="molecule type" value="Genomic_DNA"/>
</dbReference>
<evidence type="ECO:0000313" key="3">
    <source>
        <dbReference type="EMBL" id="CAB4186840.1"/>
    </source>
</evidence>
<organism evidence="4">
    <name type="scientific">uncultured Caudovirales phage</name>
    <dbReference type="NCBI Taxonomy" id="2100421"/>
    <lineage>
        <taxon>Viruses</taxon>
        <taxon>Duplodnaviria</taxon>
        <taxon>Heunggongvirae</taxon>
        <taxon>Uroviricota</taxon>
        <taxon>Caudoviricetes</taxon>
        <taxon>Peduoviridae</taxon>
        <taxon>Maltschvirus</taxon>
        <taxon>Maltschvirus maltsch</taxon>
    </lineage>
</organism>